<evidence type="ECO:0000313" key="7">
    <source>
        <dbReference type="Proteomes" id="UP001500305"/>
    </source>
</evidence>
<dbReference type="Gene3D" id="3.40.50.2000">
    <property type="entry name" value="Glycogen Phosphorylase B"/>
    <property type="match status" value="2"/>
</dbReference>
<dbReference type="PANTHER" id="PTHR48050:SF13">
    <property type="entry name" value="STEROL 3-BETA-GLUCOSYLTRANSFERASE UGT80A2"/>
    <property type="match status" value="1"/>
</dbReference>
<sequence>MRVLVTTWAWRSHFLSLVPLSWAFRAAGHELVVASTASLTPVITAAGLPAVALGKDIDSEVRQMTRWYFEWLTARSAPVTLEDIRERGTSAVELYRLLADASIDDTLEFARAWKPDIVLYDPTTFVGPLTAAVLDVPAVRHIWGMDYTYRTREFEPQALADICSRIGLAGVETLGTVTVDPCPPSLQIDTGADVVRLPMRFVPYNGPAELRPWQLEAPRRPRIVILASSIAEPLGDGAARALFGAVLRGLAGFDVEVLAIVDDVERVLSAEVAGDVRFLDPTPLHLLLPHCDLVIHQGGGGTAMTALAYGVPQLLLPLAADHTSNAEQLAERGAGRWMYAGSVTPEAITSHVRQLLTDPQYRDQARRLRAEMSAQPSAARVVESLEDLAATRGRR</sequence>
<evidence type="ECO:0000256" key="2">
    <source>
        <dbReference type="ARBA" id="ARBA00022676"/>
    </source>
</evidence>
<dbReference type="InterPro" id="IPR050426">
    <property type="entry name" value="Glycosyltransferase_28"/>
</dbReference>
<gene>
    <name evidence="6" type="ORF">GCM10010430_79910</name>
</gene>
<keyword evidence="2" id="KW-0328">Glycosyltransferase</keyword>
<organism evidence="6 7">
    <name type="scientific">Kitasatospora cystarginea</name>
    <dbReference type="NCBI Taxonomy" id="58350"/>
    <lineage>
        <taxon>Bacteria</taxon>
        <taxon>Bacillati</taxon>
        <taxon>Actinomycetota</taxon>
        <taxon>Actinomycetes</taxon>
        <taxon>Kitasatosporales</taxon>
        <taxon>Streptomycetaceae</taxon>
        <taxon>Kitasatospora</taxon>
    </lineage>
</organism>
<evidence type="ECO:0000256" key="1">
    <source>
        <dbReference type="ARBA" id="ARBA00006962"/>
    </source>
</evidence>
<dbReference type="SUPFAM" id="SSF53756">
    <property type="entry name" value="UDP-Glycosyltransferase/glycogen phosphorylase"/>
    <property type="match status" value="1"/>
</dbReference>
<evidence type="ECO:0000256" key="3">
    <source>
        <dbReference type="ARBA" id="ARBA00022679"/>
    </source>
</evidence>
<keyword evidence="3" id="KW-0808">Transferase</keyword>
<dbReference type="InterPro" id="IPR048284">
    <property type="entry name" value="EryCIII-like_N"/>
</dbReference>
<evidence type="ECO:0000259" key="4">
    <source>
        <dbReference type="Pfam" id="PF06722"/>
    </source>
</evidence>
<dbReference type="RefSeq" id="WP_344641477.1">
    <property type="nucleotide sequence ID" value="NZ_BAAATR010000093.1"/>
</dbReference>
<evidence type="ECO:0000313" key="6">
    <source>
        <dbReference type="EMBL" id="GAA2281990.1"/>
    </source>
</evidence>
<proteinExistence type="inferred from homology"/>
<dbReference type="Proteomes" id="UP001500305">
    <property type="component" value="Unassembled WGS sequence"/>
</dbReference>
<dbReference type="PANTHER" id="PTHR48050">
    <property type="entry name" value="STEROL 3-BETA-GLUCOSYLTRANSFERASE"/>
    <property type="match status" value="1"/>
</dbReference>
<feature type="domain" description="Erythromycin biosynthesis protein CIII-like N-terminal" evidence="5">
    <location>
        <begin position="22"/>
        <end position="225"/>
    </location>
</feature>
<dbReference type="InterPro" id="IPR002213">
    <property type="entry name" value="UDP_glucos_trans"/>
</dbReference>
<reference evidence="6 7" key="1">
    <citation type="journal article" date="2019" name="Int. J. Syst. Evol. Microbiol.">
        <title>The Global Catalogue of Microorganisms (GCM) 10K type strain sequencing project: providing services to taxonomists for standard genome sequencing and annotation.</title>
        <authorList>
            <consortium name="The Broad Institute Genomics Platform"/>
            <consortium name="The Broad Institute Genome Sequencing Center for Infectious Disease"/>
            <person name="Wu L."/>
            <person name="Ma J."/>
        </authorList>
    </citation>
    <scope>NUCLEOTIDE SEQUENCE [LARGE SCALE GENOMIC DNA]</scope>
    <source>
        <strain evidence="6 7">JCM 7356</strain>
    </source>
</reference>
<comment type="caution">
    <text evidence="6">The sequence shown here is derived from an EMBL/GenBank/DDBJ whole genome shotgun (WGS) entry which is preliminary data.</text>
</comment>
<comment type="similarity">
    <text evidence="1">Belongs to the glycosyltransferase 28 family.</text>
</comment>
<dbReference type="Pfam" id="PF21036">
    <property type="entry name" value="EryCIII-like_N"/>
    <property type="match status" value="1"/>
</dbReference>
<dbReference type="CDD" id="cd03784">
    <property type="entry name" value="GT1_Gtf-like"/>
    <property type="match status" value="1"/>
</dbReference>
<name>A0ABN3F1R5_9ACTN</name>
<protein>
    <submittedName>
        <fullName evidence="6">DUF1205 domain-containing protein</fullName>
    </submittedName>
</protein>
<dbReference type="InterPro" id="IPR010610">
    <property type="entry name" value="EryCIII-like_C"/>
</dbReference>
<feature type="domain" description="Erythromycin biosynthesis protein CIII-like C-terminal" evidence="4">
    <location>
        <begin position="246"/>
        <end position="388"/>
    </location>
</feature>
<accession>A0ABN3F1R5</accession>
<dbReference type="EMBL" id="BAAATR010000093">
    <property type="protein sequence ID" value="GAA2281990.1"/>
    <property type="molecule type" value="Genomic_DNA"/>
</dbReference>
<keyword evidence="7" id="KW-1185">Reference proteome</keyword>
<dbReference type="Pfam" id="PF06722">
    <property type="entry name" value="EryCIII-like_C"/>
    <property type="match status" value="1"/>
</dbReference>
<evidence type="ECO:0000259" key="5">
    <source>
        <dbReference type="Pfam" id="PF21036"/>
    </source>
</evidence>